<evidence type="ECO:0000313" key="1">
    <source>
        <dbReference type="Proteomes" id="UP000887574"/>
    </source>
</evidence>
<protein>
    <submittedName>
        <fullName evidence="2">Uncharacterized protein</fullName>
    </submittedName>
</protein>
<proteinExistence type="predicted"/>
<name>A0A915E2B4_9BILA</name>
<organism evidence="1 2">
    <name type="scientific">Ditylenchus dipsaci</name>
    <dbReference type="NCBI Taxonomy" id="166011"/>
    <lineage>
        <taxon>Eukaryota</taxon>
        <taxon>Metazoa</taxon>
        <taxon>Ecdysozoa</taxon>
        <taxon>Nematoda</taxon>
        <taxon>Chromadorea</taxon>
        <taxon>Rhabditida</taxon>
        <taxon>Tylenchina</taxon>
        <taxon>Tylenchomorpha</taxon>
        <taxon>Sphaerularioidea</taxon>
        <taxon>Anguinidae</taxon>
        <taxon>Anguininae</taxon>
        <taxon>Ditylenchus</taxon>
    </lineage>
</organism>
<reference evidence="2" key="1">
    <citation type="submission" date="2022-11" db="UniProtKB">
        <authorList>
            <consortium name="WormBaseParasite"/>
        </authorList>
    </citation>
    <scope>IDENTIFICATION</scope>
</reference>
<sequence length="71" mass="8036">MFGLLHDTHSTPSITVLMMSKSSELYKRMWQKVEEKLDELGALPALNCCNFDCEKAAFNIFHEVFGVGVNI</sequence>
<dbReference type="Proteomes" id="UP000887574">
    <property type="component" value="Unplaced"/>
</dbReference>
<evidence type="ECO:0000313" key="2">
    <source>
        <dbReference type="WBParaSite" id="jg2545"/>
    </source>
</evidence>
<keyword evidence="1" id="KW-1185">Reference proteome</keyword>
<accession>A0A915E2B4</accession>
<dbReference type="WBParaSite" id="jg2545">
    <property type="protein sequence ID" value="jg2545"/>
    <property type="gene ID" value="jg2545"/>
</dbReference>
<dbReference type="AlphaFoldDB" id="A0A915E2B4"/>